<proteinExistence type="predicted"/>
<evidence type="ECO:0000313" key="1">
    <source>
        <dbReference type="EMBL" id="KAK9877495.1"/>
    </source>
</evidence>
<sequence>MNDFSSSDSNMVNLSQHNSITTLSTQNASMEEISASACDELYTKFRPYSNNITDKEIVEENHQSSNKSLKFIPSILNLKNILKSEEVAPIVPNKVSVDNNDSKNFDGKMTKKRFVMHKWKKKILNELDATQNSLPNQDDTSSIVNNVLEANENEQIRNMTNQPPQISPKVVKVNPNKIRKNTTNKLGIHYYMKLLNKIDWDLSKSISNVNPDEIQSQPENTKLVEQVQSPLCVENKMYSLESIDLSRSISNFNIDNILSQYENENLVGQVESPLDVQNKMRYLENIDVSNYISNPDEVQSQSGNEELVRQEKAPLCVENKMNSLENIDMSSSVTSTLIDLTTKRKRKRKHKKKIRPDKPATVNSFILHLPNNIPWLKETRSFILDSKVMRRIIYMKTRMKFLPNLRILAKTLKYFRMCA</sequence>
<reference evidence="1 2" key="1">
    <citation type="submission" date="2023-03" db="EMBL/GenBank/DDBJ databases">
        <title>Genome insight into feeding habits of ladybird beetles.</title>
        <authorList>
            <person name="Li H.-S."/>
            <person name="Huang Y.-H."/>
            <person name="Pang H."/>
        </authorList>
    </citation>
    <scope>NUCLEOTIDE SEQUENCE [LARGE SCALE GENOMIC DNA]</scope>
    <source>
        <strain evidence="1">SYSU_2023b</strain>
        <tissue evidence="1">Whole body</tissue>
    </source>
</reference>
<gene>
    <name evidence="1" type="ORF">WA026_018606</name>
</gene>
<dbReference type="Proteomes" id="UP001431783">
    <property type="component" value="Unassembled WGS sequence"/>
</dbReference>
<name>A0AAW1U4U6_9CUCU</name>
<organism evidence="1 2">
    <name type="scientific">Henosepilachna vigintioctopunctata</name>
    <dbReference type="NCBI Taxonomy" id="420089"/>
    <lineage>
        <taxon>Eukaryota</taxon>
        <taxon>Metazoa</taxon>
        <taxon>Ecdysozoa</taxon>
        <taxon>Arthropoda</taxon>
        <taxon>Hexapoda</taxon>
        <taxon>Insecta</taxon>
        <taxon>Pterygota</taxon>
        <taxon>Neoptera</taxon>
        <taxon>Endopterygota</taxon>
        <taxon>Coleoptera</taxon>
        <taxon>Polyphaga</taxon>
        <taxon>Cucujiformia</taxon>
        <taxon>Coccinelloidea</taxon>
        <taxon>Coccinellidae</taxon>
        <taxon>Epilachninae</taxon>
        <taxon>Epilachnini</taxon>
        <taxon>Henosepilachna</taxon>
    </lineage>
</organism>
<comment type="caution">
    <text evidence="1">The sequence shown here is derived from an EMBL/GenBank/DDBJ whole genome shotgun (WGS) entry which is preliminary data.</text>
</comment>
<evidence type="ECO:0000313" key="2">
    <source>
        <dbReference type="Proteomes" id="UP001431783"/>
    </source>
</evidence>
<protein>
    <submittedName>
        <fullName evidence="1">Uncharacterized protein</fullName>
    </submittedName>
</protein>
<dbReference type="EMBL" id="JARQZJ010000042">
    <property type="protein sequence ID" value="KAK9877495.1"/>
    <property type="molecule type" value="Genomic_DNA"/>
</dbReference>
<accession>A0AAW1U4U6</accession>
<dbReference type="AlphaFoldDB" id="A0AAW1U4U6"/>
<keyword evidence="2" id="KW-1185">Reference proteome</keyword>